<accession>A9G2A4</accession>
<dbReference type="EMBL" id="AM746676">
    <property type="protein sequence ID" value="CAN92595.1"/>
    <property type="molecule type" value="Genomic_DNA"/>
</dbReference>
<dbReference type="Gene3D" id="1.20.970.10">
    <property type="entry name" value="Transferase, Pyrimidine Nucleoside Phosphorylase, Chain C"/>
    <property type="match status" value="1"/>
</dbReference>
<dbReference type="NCBIfam" id="TIGR02644">
    <property type="entry name" value="Y_phosphoryl"/>
    <property type="match status" value="1"/>
</dbReference>
<dbReference type="EC" id="2.4.2.4" evidence="3"/>
<dbReference type="InterPro" id="IPR036566">
    <property type="entry name" value="PYNP-like_C_sf"/>
</dbReference>
<evidence type="ECO:0000313" key="8">
    <source>
        <dbReference type="EMBL" id="CAN92595.1"/>
    </source>
</evidence>
<dbReference type="GO" id="GO:0006206">
    <property type="term" value="P:pyrimidine nucleobase metabolic process"/>
    <property type="evidence" value="ECO:0007669"/>
    <property type="project" value="InterPro"/>
</dbReference>
<proteinExistence type="inferred from homology"/>
<dbReference type="HOGENOM" id="CLU_025040_0_1_7"/>
<comment type="subunit">
    <text evidence="2">Homodimer.</text>
</comment>
<dbReference type="FunFam" id="3.40.1030.10:FF:000003">
    <property type="entry name" value="Pyrimidine-nucleoside phosphorylase"/>
    <property type="match status" value="1"/>
</dbReference>
<dbReference type="InterPro" id="IPR013465">
    <property type="entry name" value="Thymidine_Pase"/>
</dbReference>
<dbReference type="PROSITE" id="PS00647">
    <property type="entry name" value="THYMID_PHOSPHORYLASE"/>
    <property type="match status" value="1"/>
</dbReference>
<dbReference type="BioCyc" id="SCEL448385:SCE_RS12485-MONOMER"/>
<evidence type="ECO:0000256" key="1">
    <source>
        <dbReference type="ARBA" id="ARBA00006915"/>
    </source>
</evidence>
<dbReference type="Pfam" id="PF02885">
    <property type="entry name" value="Glycos_trans_3N"/>
    <property type="match status" value="1"/>
</dbReference>
<dbReference type="SUPFAM" id="SSF52418">
    <property type="entry name" value="Nucleoside phosphorylase/phosphoribosyltransferase catalytic domain"/>
    <property type="match status" value="1"/>
</dbReference>
<feature type="domain" description="Pyrimidine nucleoside phosphorylase C-terminal" evidence="7">
    <location>
        <begin position="346"/>
        <end position="420"/>
    </location>
</feature>
<dbReference type="InterPro" id="IPR000312">
    <property type="entry name" value="Glycosyl_Trfase_fam3"/>
</dbReference>
<dbReference type="STRING" id="448385.sce2436"/>
<dbReference type="SUPFAM" id="SSF54680">
    <property type="entry name" value="Pyrimidine nucleoside phosphorylase C-terminal domain"/>
    <property type="match status" value="1"/>
</dbReference>
<dbReference type="UniPathway" id="UPA00578">
    <property type="reaction ID" value="UER00638"/>
</dbReference>
<keyword evidence="5 8" id="KW-0808">Transferase</keyword>
<evidence type="ECO:0000313" key="9">
    <source>
        <dbReference type="Proteomes" id="UP000002139"/>
    </source>
</evidence>
<evidence type="ECO:0000256" key="3">
    <source>
        <dbReference type="ARBA" id="ARBA00011892"/>
    </source>
</evidence>
<dbReference type="PIRSF" id="PIRSF000478">
    <property type="entry name" value="TP_PyNP"/>
    <property type="match status" value="1"/>
</dbReference>
<sequence length="436" mass="44823">MQTLVELVAKKRDGGRLSEDEIARIIRALSDGELADYQMAALLMAIFFRGMDDAETVALTRAMLHSGDVLDLSGVPGRKVDKHSTGGVGDKVSICLAPLVAACGVPVPMVSGRGLGHTGGTLDKLEAIPGFDVALDVDAFARIVREVGTCMIGQTARIAPADKRIYALRDVTATVESIPLIVASILSKKLAEGIDALVLDVKVGRGAFMKTLGDARALATALVRVGTAAGKRVSALLTDMSAPLGRTVGNAIETREAIEVLHGRGPGDLVACTLALGEEMLIAGGAAASAAEARPKLEAAIASGAAAEVLARMIAAQKGDPAVVQDAGRLPSAPVVVEVAAQDEGYVAAVDPLEIGLSAVALGAGRTRADQRVDPAVGIELAAVRGDRVDRGAPLARIHARRADDARAAADRVRAAFRLGPAPAEAPALVLERIEA</sequence>
<dbReference type="InterPro" id="IPR000053">
    <property type="entry name" value="Thymidine/pyrmidine_PPase"/>
</dbReference>
<dbReference type="Pfam" id="PF07831">
    <property type="entry name" value="PYNP_C"/>
    <property type="match status" value="1"/>
</dbReference>
<dbReference type="GO" id="GO:0005829">
    <property type="term" value="C:cytosol"/>
    <property type="evidence" value="ECO:0007669"/>
    <property type="project" value="TreeGrafter"/>
</dbReference>
<dbReference type="AlphaFoldDB" id="A9G2A4"/>
<keyword evidence="4 8" id="KW-0328">Glycosyltransferase</keyword>
<dbReference type="GO" id="GO:0006213">
    <property type="term" value="P:pyrimidine nucleoside metabolic process"/>
    <property type="evidence" value="ECO:0007669"/>
    <property type="project" value="InterPro"/>
</dbReference>
<dbReference type="InterPro" id="IPR017459">
    <property type="entry name" value="Glycosyl_Trfase_fam3_N_dom"/>
</dbReference>
<dbReference type="HAMAP" id="MF_01628">
    <property type="entry name" value="Thymid_phosp"/>
    <property type="match status" value="1"/>
</dbReference>
<dbReference type="NCBIfam" id="NF004490">
    <property type="entry name" value="PRK05820.1"/>
    <property type="match status" value="1"/>
</dbReference>
<comment type="similarity">
    <text evidence="1">Belongs to the thymidine/pyrimidine-nucleoside phosphorylase family.</text>
</comment>
<evidence type="ECO:0000256" key="4">
    <source>
        <dbReference type="ARBA" id="ARBA00022676"/>
    </source>
</evidence>
<dbReference type="PANTHER" id="PTHR10515">
    <property type="entry name" value="THYMIDINE PHOSPHORYLASE"/>
    <property type="match status" value="1"/>
</dbReference>
<dbReference type="Gene3D" id="3.90.1170.30">
    <property type="entry name" value="Pyrimidine nucleoside phosphorylase-like, C-terminal domain"/>
    <property type="match status" value="1"/>
</dbReference>
<dbReference type="KEGG" id="scl:sce2436"/>
<protein>
    <recommendedName>
        <fullName evidence="3">thymidine phosphorylase</fullName>
        <ecNumber evidence="3">2.4.2.4</ecNumber>
    </recommendedName>
</protein>
<dbReference type="Gene3D" id="3.40.1030.10">
    <property type="entry name" value="Nucleoside phosphorylase/phosphoribosyltransferase catalytic domain"/>
    <property type="match status" value="1"/>
</dbReference>
<dbReference type="GO" id="GO:0009032">
    <property type="term" value="F:thymidine phosphorylase activity"/>
    <property type="evidence" value="ECO:0007669"/>
    <property type="project" value="UniProtKB-EC"/>
</dbReference>
<dbReference type="InterPro" id="IPR036320">
    <property type="entry name" value="Glycosyl_Trfase_fam3_N_dom_sf"/>
</dbReference>
<dbReference type="Proteomes" id="UP000002139">
    <property type="component" value="Chromosome"/>
</dbReference>
<dbReference type="InterPro" id="IPR013102">
    <property type="entry name" value="PYNP_C"/>
</dbReference>
<organism evidence="8 9">
    <name type="scientific">Sorangium cellulosum (strain So ce56)</name>
    <name type="common">Polyangium cellulosum (strain So ce56)</name>
    <dbReference type="NCBI Taxonomy" id="448385"/>
    <lineage>
        <taxon>Bacteria</taxon>
        <taxon>Pseudomonadati</taxon>
        <taxon>Myxococcota</taxon>
        <taxon>Polyangia</taxon>
        <taxon>Polyangiales</taxon>
        <taxon>Polyangiaceae</taxon>
        <taxon>Sorangium</taxon>
    </lineage>
</organism>
<dbReference type="SMART" id="SM00941">
    <property type="entry name" value="PYNP_C"/>
    <property type="match status" value="1"/>
</dbReference>
<dbReference type="InterPro" id="IPR018090">
    <property type="entry name" value="Pyrmidine_PPas_bac/euk"/>
</dbReference>
<reference evidence="8 9" key="1">
    <citation type="journal article" date="2007" name="Nat. Biotechnol.">
        <title>Complete genome sequence of the myxobacterium Sorangium cellulosum.</title>
        <authorList>
            <person name="Schneiker S."/>
            <person name="Perlova O."/>
            <person name="Kaiser O."/>
            <person name="Gerth K."/>
            <person name="Alici A."/>
            <person name="Altmeyer M.O."/>
            <person name="Bartels D."/>
            <person name="Bekel T."/>
            <person name="Beyer S."/>
            <person name="Bode E."/>
            <person name="Bode H.B."/>
            <person name="Bolten C.J."/>
            <person name="Choudhuri J.V."/>
            <person name="Doss S."/>
            <person name="Elnakady Y.A."/>
            <person name="Frank B."/>
            <person name="Gaigalat L."/>
            <person name="Goesmann A."/>
            <person name="Groeger C."/>
            <person name="Gross F."/>
            <person name="Jelsbak L."/>
            <person name="Jelsbak L."/>
            <person name="Kalinowski J."/>
            <person name="Kegler C."/>
            <person name="Knauber T."/>
            <person name="Konietzny S."/>
            <person name="Kopp M."/>
            <person name="Krause L."/>
            <person name="Krug D."/>
            <person name="Linke B."/>
            <person name="Mahmud T."/>
            <person name="Martinez-Arias R."/>
            <person name="McHardy A.C."/>
            <person name="Merai M."/>
            <person name="Meyer F."/>
            <person name="Mormann S."/>
            <person name="Munoz-Dorado J."/>
            <person name="Perez J."/>
            <person name="Pradella S."/>
            <person name="Rachid S."/>
            <person name="Raddatz G."/>
            <person name="Rosenau F."/>
            <person name="Rueckert C."/>
            <person name="Sasse F."/>
            <person name="Scharfe M."/>
            <person name="Schuster S.C."/>
            <person name="Suen G."/>
            <person name="Treuner-Lange A."/>
            <person name="Velicer G.J."/>
            <person name="Vorholter F.-J."/>
            <person name="Weissman K.J."/>
            <person name="Welch R.D."/>
            <person name="Wenzel S.C."/>
            <person name="Whitworth D.E."/>
            <person name="Wilhelm S."/>
            <person name="Wittmann C."/>
            <person name="Bloecker H."/>
            <person name="Puehler A."/>
            <person name="Mueller R."/>
        </authorList>
    </citation>
    <scope>NUCLEOTIDE SEQUENCE [LARGE SCALE GENOMIC DNA]</scope>
    <source>
        <strain evidence="9">So ce56</strain>
    </source>
</reference>
<dbReference type="eggNOG" id="COG0213">
    <property type="taxonomic scope" value="Bacteria"/>
</dbReference>
<dbReference type="RefSeq" id="WP_012235068.1">
    <property type="nucleotide sequence ID" value="NC_010162.1"/>
</dbReference>
<evidence type="ECO:0000256" key="2">
    <source>
        <dbReference type="ARBA" id="ARBA00011738"/>
    </source>
</evidence>
<comment type="catalytic activity">
    <reaction evidence="6">
        <text>thymidine + phosphate = 2-deoxy-alpha-D-ribose 1-phosphate + thymine</text>
        <dbReference type="Rhea" id="RHEA:16037"/>
        <dbReference type="ChEBI" id="CHEBI:17748"/>
        <dbReference type="ChEBI" id="CHEBI:17821"/>
        <dbReference type="ChEBI" id="CHEBI:43474"/>
        <dbReference type="ChEBI" id="CHEBI:57259"/>
        <dbReference type="EC" id="2.4.2.4"/>
    </reaction>
</comment>
<keyword evidence="9" id="KW-1185">Reference proteome</keyword>
<evidence type="ECO:0000259" key="7">
    <source>
        <dbReference type="SMART" id="SM00941"/>
    </source>
</evidence>
<dbReference type="SUPFAM" id="SSF47648">
    <property type="entry name" value="Nucleoside phosphorylase/phosphoribosyltransferase N-terminal domain"/>
    <property type="match status" value="1"/>
</dbReference>
<dbReference type="Pfam" id="PF00591">
    <property type="entry name" value="Glycos_transf_3"/>
    <property type="match status" value="1"/>
</dbReference>
<evidence type="ECO:0000256" key="5">
    <source>
        <dbReference type="ARBA" id="ARBA00022679"/>
    </source>
</evidence>
<evidence type="ECO:0000256" key="6">
    <source>
        <dbReference type="ARBA" id="ARBA00048550"/>
    </source>
</evidence>
<dbReference type="PANTHER" id="PTHR10515:SF0">
    <property type="entry name" value="THYMIDINE PHOSPHORYLASE"/>
    <property type="match status" value="1"/>
</dbReference>
<dbReference type="GO" id="GO:0004645">
    <property type="term" value="F:1,4-alpha-oligoglucan phosphorylase activity"/>
    <property type="evidence" value="ECO:0007669"/>
    <property type="project" value="InterPro"/>
</dbReference>
<dbReference type="InterPro" id="IPR035902">
    <property type="entry name" value="Nuc_phospho_transferase"/>
</dbReference>
<name>A9G2A4_SORC5</name>
<gene>
    <name evidence="8" type="primary">pdp</name>
    <name evidence="8" type="ordered locus">sce2436</name>
</gene>
<dbReference type="OrthoDB" id="9763887at2"/>
<dbReference type="InterPro" id="IPR017872">
    <property type="entry name" value="Pyrmidine_PPase_CS"/>
</dbReference>